<protein>
    <submittedName>
        <fullName evidence="3">ThuA domain-containing protein</fullName>
    </submittedName>
</protein>
<dbReference type="Pfam" id="PF06283">
    <property type="entry name" value="ThuA"/>
    <property type="match status" value="1"/>
</dbReference>
<dbReference type="SUPFAM" id="SSF51695">
    <property type="entry name" value="PLC-like phosphodiesterases"/>
    <property type="match status" value="1"/>
</dbReference>
<dbReference type="Gene3D" id="3.20.20.190">
    <property type="entry name" value="Phosphatidylinositol (PI) phosphodiesterase"/>
    <property type="match status" value="1"/>
</dbReference>
<evidence type="ECO:0000256" key="1">
    <source>
        <dbReference type="SAM" id="Phobius"/>
    </source>
</evidence>
<keyword evidence="1" id="KW-0472">Membrane</keyword>
<keyword evidence="1" id="KW-0812">Transmembrane</keyword>
<dbReference type="PANTHER" id="PTHR46211:SF14">
    <property type="entry name" value="GLYCEROPHOSPHODIESTER PHOSPHODIESTERASE"/>
    <property type="match status" value="1"/>
</dbReference>
<gene>
    <name evidence="3" type="ORF">LPQ35_09255</name>
</gene>
<accession>A0ABZ3H4T5</accession>
<dbReference type="InterPro" id="IPR029010">
    <property type="entry name" value="ThuA-like"/>
</dbReference>
<dbReference type="SUPFAM" id="SSF52317">
    <property type="entry name" value="Class I glutamine amidotransferase-like"/>
    <property type="match status" value="1"/>
</dbReference>
<feature type="domain" description="GP-PDE" evidence="2">
    <location>
        <begin position="283"/>
        <end position="527"/>
    </location>
</feature>
<dbReference type="InterPro" id="IPR029062">
    <property type="entry name" value="Class_I_gatase-like"/>
</dbReference>
<keyword evidence="4" id="KW-1185">Reference proteome</keyword>
<name>A0ABZ3H4T5_GEOAI</name>
<dbReference type="Gene3D" id="3.40.50.880">
    <property type="match status" value="1"/>
</dbReference>
<sequence length="543" mass="61946">MLDLNFSPLPSALDVFKGLFLNIAVTAILVAAAWFKGELFRVLNILYTYGRYITDRKPVVLVWVDDGFLLAKLSSNLERELGDGFRVISIESPEDVFRYPQSSRIIPAVLFIVTDVTKLSEDEDKRVEIQEWLKKYVEKGGGLIGGHDIIYRRTRNEILKEVFGGEMTEFHRTGVVRYVKNEDMESHIIFRDLPDEFELEDGEIVWGRWDEDVAVLYRTPPPESLPLVACRDYGSGKAIWINSCDRREGLKNSIAGSNPYLIKLIRNAVLWASQRSQGSRDVPLVLAHRGYSAKYPENTIISFVEAIYAEADGVELDVWLSRDGVAFVFHDSTLERVNGDPREVKELTFDELKGVSLEMGQRIPSLQDVLSALPKYVIVDIEVKDRDAVEEVMRVIGQHDEDRTLITSFDAETLRGCRSINDRIKLGLLRDLEGAARLIRMDAELSELLSLAEELRLWCIAIPIEIAAKTEDGRLEEFLDEMKAYGLKVFFWAYRDETFYQKGLLDRLAGKYDGVITDDPKRMREFLMVNRDGMHCTPSALRG</sequence>
<feature type="transmembrane region" description="Helical" evidence="1">
    <location>
        <begin position="15"/>
        <end position="35"/>
    </location>
</feature>
<reference evidence="3 4" key="1">
    <citation type="submission" date="2021-11" db="EMBL/GenBank/DDBJ databases">
        <title>Whole genome of Geoglobus acetivorans.</title>
        <authorList>
            <person name="Liu D."/>
        </authorList>
    </citation>
    <scope>NUCLEOTIDE SEQUENCE [LARGE SCALE GENOMIC DNA]</scope>
    <source>
        <strain evidence="3 4">SBH6</strain>
    </source>
</reference>
<dbReference type="PROSITE" id="PS51704">
    <property type="entry name" value="GP_PDE"/>
    <property type="match status" value="1"/>
</dbReference>
<dbReference type="RefSeq" id="WP_193807494.1">
    <property type="nucleotide sequence ID" value="NZ_CP087714.1"/>
</dbReference>
<keyword evidence="1" id="KW-1133">Transmembrane helix</keyword>
<evidence type="ECO:0000313" key="4">
    <source>
        <dbReference type="Proteomes" id="UP001492541"/>
    </source>
</evidence>
<proteinExistence type="predicted"/>
<dbReference type="Pfam" id="PF03009">
    <property type="entry name" value="GDPD"/>
    <property type="match status" value="1"/>
</dbReference>
<dbReference type="GeneID" id="90449878"/>
<evidence type="ECO:0000259" key="2">
    <source>
        <dbReference type="PROSITE" id="PS51704"/>
    </source>
</evidence>
<dbReference type="Proteomes" id="UP001492541">
    <property type="component" value="Chromosome"/>
</dbReference>
<dbReference type="EMBL" id="CP087714">
    <property type="protein sequence ID" value="XAT63432.1"/>
    <property type="molecule type" value="Genomic_DNA"/>
</dbReference>
<dbReference type="InterPro" id="IPR017946">
    <property type="entry name" value="PLC-like_Pdiesterase_TIM-brl"/>
</dbReference>
<evidence type="ECO:0000313" key="3">
    <source>
        <dbReference type="EMBL" id="XAT63432.1"/>
    </source>
</evidence>
<dbReference type="InterPro" id="IPR030395">
    <property type="entry name" value="GP_PDE_dom"/>
</dbReference>
<dbReference type="PANTHER" id="PTHR46211">
    <property type="entry name" value="GLYCEROPHOSPHORYL DIESTER PHOSPHODIESTERASE"/>
    <property type="match status" value="1"/>
</dbReference>
<organism evidence="3 4">
    <name type="scientific">Geoglobus acetivorans</name>
    <dbReference type="NCBI Taxonomy" id="565033"/>
    <lineage>
        <taxon>Archaea</taxon>
        <taxon>Methanobacteriati</taxon>
        <taxon>Methanobacteriota</taxon>
        <taxon>Archaeoglobi</taxon>
        <taxon>Archaeoglobales</taxon>
        <taxon>Archaeoglobaceae</taxon>
        <taxon>Geoglobus</taxon>
    </lineage>
</organism>